<proteinExistence type="predicted"/>
<organism evidence="2 3">
    <name type="scientific">Giardia intestinalis</name>
    <name type="common">Giardia lamblia</name>
    <dbReference type="NCBI Taxonomy" id="5741"/>
    <lineage>
        <taxon>Eukaryota</taxon>
        <taxon>Metamonada</taxon>
        <taxon>Diplomonadida</taxon>
        <taxon>Hexamitidae</taxon>
        <taxon>Giardiinae</taxon>
        <taxon>Giardia</taxon>
    </lineage>
</organism>
<evidence type="ECO:0000313" key="2">
    <source>
        <dbReference type="EMBL" id="ESU36407.1"/>
    </source>
</evidence>
<dbReference type="Pfam" id="PF12796">
    <property type="entry name" value="Ank_2"/>
    <property type="match status" value="3"/>
</dbReference>
<evidence type="ECO:0000256" key="1">
    <source>
        <dbReference type="PROSITE-ProRule" id="PRU00023"/>
    </source>
</evidence>
<accession>V6TDA1</accession>
<dbReference type="InterPro" id="IPR002110">
    <property type="entry name" value="Ankyrin_rpt"/>
</dbReference>
<dbReference type="AlphaFoldDB" id="V6TDA1"/>
<dbReference type="Gene3D" id="1.25.40.20">
    <property type="entry name" value="Ankyrin repeat-containing domain"/>
    <property type="match status" value="3"/>
</dbReference>
<sequence length="717" mass="77701">MCCLKRRRRLLSELLLSFWFEEFKKFSFDRYLYFPMGNLTLDDWFDAVTNADIFKINVMFGKYACSRDANGDTALLRAVRAGNETLVKLLLAKEGEMVDKNGFGALLLAAQLDRARIAILLAKVIPDQTTPDGMNALMVAAANSSMNTAQAILPHFANVADDNGLFAVNHAVSSGSLEMVKLICKRFPPAGDALHRALNLARTAAYIEITHYLEGFVQSSTASSIGPSVCLSSSNVSMPFGTVINGVYDVSQPSVINDMRDQLNHMNVSISRLAEPNSVSESSLLSTLLLSTGGAPVDAWASLNTAPQFLDALTGAAVLTTDNGTVVTAGELLKELNSLHMELEKKDLALARQGMEVESLREQLSQLATRTESADLSEFLSHFDQRLFQESAEGTLPLSTEQELLSELKQHINSLAVSADSLALKYVSTKLPGHMKEESNQELDKDMHELNQHTAEALEAIDMLQCSPGSGHGSSLLGIDGTCLRASGLTPLMRAVISGKDLDPIKMQEFAGKVTSDGTTALMLAVQCGNIGAVTALASLEAGMVRADKKTALALAIQNDFYEAIKILLPLEGIDISQNNVIATDNQKNPLTLAAEQGDIIAVYCYRSLFARLHDEYGQTALMHAASVGEEKVIDLLIDYECGMQTPEGITALMLAAQRGHIGCVERLLPHERNLRDNNGNTALHYATKLAQYDRTDAELHSSLVSLLSENTDSTVN</sequence>
<dbReference type="SUPFAM" id="SSF48403">
    <property type="entry name" value="Ankyrin repeat"/>
    <property type="match status" value="2"/>
</dbReference>
<dbReference type="EMBL" id="AHGT01000048">
    <property type="protein sequence ID" value="ESU36407.1"/>
    <property type="molecule type" value="Genomic_DNA"/>
</dbReference>
<dbReference type="Proteomes" id="UP000018320">
    <property type="component" value="Unassembled WGS sequence"/>
</dbReference>
<feature type="repeat" description="ANK" evidence="1">
    <location>
        <begin position="70"/>
        <end position="102"/>
    </location>
</feature>
<dbReference type="PANTHER" id="PTHR24120:SF4">
    <property type="entry name" value="GH07239P"/>
    <property type="match status" value="1"/>
</dbReference>
<dbReference type="VEuPathDB" id="GiardiaDB:GL50581_1435"/>
<dbReference type="VEuPathDB" id="GiardiaDB:GL50803_0040016"/>
<reference evidence="3" key="1">
    <citation type="submission" date="2012-02" db="EMBL/GenBank/DDBJ databases">
        <title>Genome sequencing of Giardia lamblia Genotypes A2 and B isolates (DH and GS) and comparative analysis with the genomes of Genotypes A1 and E (WB and Pig).</title>
        <authorList>
            <person name="Adam R."/>
            <person name="Dahlstrom E."/>
            <person name="Martens C."/>
            <person name="Bruno D."/>
            <person name="Barbian K."/>
            <person name="Porcella S.F."/>
            <person name="Nash T."/>
        </authorList>
    </citation>
    <scope>NUCLEOTIDE SEQUENCE</scope>
    <source>
        <strain evidence="3">DH</strain>
    </source>
</reference>
<dbReference type="Pfam" id="PF00023">
    <property type="entry name" value="Ank"/>
    <property type="match status" value="1"/>
</dbReference>
<keyword evidence="1" id="KW-0040">ANK repeat</keyword>
<comment type="caution">
    <text evidence="2">The sequence shown here is derived from an EMBL/GenBank/DDBJ whole genome shotgun (WGS) entry which is preliminary data.</text>
</comment>
<feature type="repeat" description="ANK" evidence="1">
    <location>
        <begin position="648"/>
        <end position="680"/>
    </location>
</feature>
<gene>
    <name evidence="2" type="ORF">DHA2_152206</name>
</gene>
<dbReference type="PANTHER" id="PTHR24120">
    <property type="entry name" value="GH07239P"/>
    <property type="match status" value="1"/>
</dbReference>
<dbReference type="VEuPathDB" id="GiardiaDB:QR46_3295"/>
<name>V6TDA1_GIAIN</name>
<dbReference type="VEuPathDB" id="GiardiaDB:DHA2_152206"/>
<protein>
    <submittedName>
        <fullName evidence="2">Ankyrin repeat protein</fullName>
    </submittedName>
</protein>
<dbReference type="PROSITE" id="PS50088">
    <property type="entry name" value="ANK_REPEAT"/>
    <property type="match status" value="2"/>
</dbReference>
<evidence type="ECO:0000313" key="3">
    <source>
        <dbReference type="Proteomes" id="UP000018320"/>
    </source>
</evidence>
<reference evidence="2 3" key="2">
    <citation type="journal article" date="2013" name="Genome Biol. Evol.">
        <title>Genome sequencing of Giardia lamblia genotypes A2 and B isolates (DH and GS) and comparative analysis with the genomes of genotypes A1 and E (WB and Pig).</title>
        <authorList>
            <person name="Adam R.D."/>
            <person name="Dahlstrom E.W."/>
            <person name="Martens C.A."/>
            <person name="Bruno D.P."/>
            <person name="Barbian K.D."/>
            <person name="Ricklefs S.M."/>
            <person name="Hernandez M.M."/>
            <person name="Narla N.P."/>
            <person name="Patel R.B."/>
            <person name="Porcella S.F."/>
            <person name="Nash T.E."/>
        </authorList>
    </citation>
    <scope>NUCLEOTIDE SEQUENCE [LARGE SCALE GENOMIC DNA]</scope>
    <source>
        <strain evidence="2 3">DH</strain>
    </source>
</reference>
<dbReference type="InterPro" id="IPR036770">
    <property type="entry name" value="Ankyrin_rpt-contain_sf"/>
</dbReference>
<dbReference type="SMART" id="SM00248">
    <property type="entry name" value="ANK"/>
    <property type="match status" value="10"/>
</dbReference>